<dbReference type="InterPro" id="IPR018758">
    <property type="entry name" value="FtrD-like"/>
</dbReference>
<feature type="transmembrane region" description="Helical" evidence="1">
    <location>
        <begin position="12"/>
        <end position="33"/>
    </location>
</feature>
<keyword evidence="1" id="KW-0812">Transmembrane</keyword>
<feature type="transmembrane region" description="Helical" evidence="1">
    <location>
        <begin position="144"/>
        <end position="164"/>
    </location>
</feature>
<dbReference type="EMBL" id="MWWQ01000006">
    <property type="protein sequence ID" value="OZG51873.1"/>
    <property type="molecule type" value="Genomic_DNA"/>
</dbReference>
<keyword evidence="1" id="KW-1133">Transmembrane helix</keyword>
<dbReference type="Proteomes" id="UP000216454">
    <property type="component" value="Unassembled WGS sequence"/>
</dbReference>
<feature type="transmembrane region" description="Helical" evidence="1">
    <location>
        <begin position="45"/>
        <end position="64"/>
    </location>
</feature>
<keyword evidence="1" id="KW-0472">Membrane</keyword>
<dbReference type="RefSeq" id="WP_094690986.1">
    <property type="nucleotide sequence ID" value="NZ_MWWQ01000006.1"/>
</dbReference>
<feature type="transmembrane region" description="Helical" evidence="1">
    <location>
        <begin position="289"/>
        <end position="312"/>
    </location>
</feature>
<comment type="caution">
    <text evidence="3">The sequence shown here is derived from an EMBL/GenBank/DDBJ whole genome shotgun (WGS) entry which is preliminary data.</text>
</comment>
<evidence type="ECO:0000256" key="1">
    <source>
        <dbReference type="SAM" id="Phobius"/>
    </source>
</evidence>
<feature type="transmembrane region" description="Helical" evidence="1">
    <location>
        <begin position="70"/>
        <end position="95"/>
    </location>
</feature>
<proteinExistence type="predicted"/>
<feature type="transmembrane region" description="Helical" evidence="1">
    <location>
        <begin position="102"/>
        <end position="124"/>
    </location>
</feature>
<accession>A0A261EYF1</accession>
<feature type="transmembrane region" description="Helical" evidence="1">
    <location>
        <begin position="176"/>
        <end position="193"/>
    </location>
</feature>
<protein>
    <recommendedName>
        <fullName evidence="2">Membrane iron-sulfur containing protein FtrD-like domain-containing protein</fullName>
    </recommendedName>
</protein>
<feature type="transmembrane region" description="Helical" evidence="1">
    <location>
        <begin position="224"/>
        <end position="244"/>
    </location>
</feature>
<evidence type="ECO:0000313" key="3">
    <source>
        <dbReference type="EMBL" id="OZG51873.1"/>
    </source>
</evidence>
<dbReference type="OrthoDB" id="9792533at2"/>
<reference evidence="3 4" key="1">
    <citation type="journal article" date="2017" name="BMC Genomics">
        <title>Comparative genomic and phylogenomic analyses of the Bifidobacteriaceae family.</title>
        <authorList>
            <person name="Lugli G.A."/>
            <person name="Milani C."/>
            <person name="Turroni F."/>
            <person name="Duranti S."/>
            <person name="Mancabelli L."/>
            <person name="Mangifesta M."/>
            <person name="Ferrario C."/>
            <person name="Modesto M."/>
            <person name="Mattarelli P."/>
            <person name="Jiri K."/>
            <person name="van Sinderen D."/>
            <person name="Ventura M."/>
        </authorList>
    </citation>
    <scope>NUCLEOTIDE SEQUENCE [LARGE SCALE GENOMIC DNA]</scope>
    <source>
        <strain evidence="3 4">DSM 24744</strain>
    </source>
</reference>
<dbReference type="Pfam" id="PF10080">
    <property type="entry name" value="FtrD-like"/>
    <property type="match status" value="1"/>
</dbReference>
<evidence type="ECO:0000313" key="4">
    <source>
        <dbReference type="Proteomes" id="UP000216454"/>
    </source>
</evidence>
<name>A0A261EYF1_9BIFI</name>
<feature type="domain" description="Membrane iron-sulfur containing protein FtrD-like" evidence="2">
    <location>
        <begin position="340"/>
        <end position="440"/>
    </location>
</feature>
<dbReference type="AlphaFoldDB" id="A0A261EYF1"/>
<sequence>MLVQFIQACEGTLATALVVMVMSVLLPEGEGVVKARSARLRTGGLVLGITAAIVFAALRGTGIITQRTAVNVPTLIACVVCDLLGFAAIIAGAAARPGTRRYALCNAAAACAIAMMAFRALPGVVLQLTNFIVPGEPVFTSEMLLRALGFVLGIALSVIAAAIFRTMRGTLPRWSFVLVALLLEALVLAEHAVDLAKVLQSVRRIRLRGTSFRVLVQLVNHSTWFTIGEAAVFLVLIVMSIVYGMRMKPTAPISGRDFRFLPGMPVVYAMDSEPNAAVVRMRLKYRRHAIAAAIWSLVMVVGITVTLTYGVAKTQETITLSPPEAYSMSDGTITITYAQVSDGHLHRFKYTAADGTVMRFIIIKKNGSAYGIGLDACANCGDAGYYEKDGKIICKRCGVAINLATIGFSGGCNPIPFDYTSGDGAITIQASTLDALSSNFR</sequence>
<evidence type="ECO:0000259" key="2">
    <source>
        <dbReference type="Pfam" id="PF10080"/>
    </source>
</evidence>
<gene>
    <name evidence="3" type="ORF">PSSU_0656</name>
</gene>
<organism evidence="3 4">
    <name type="scientific">Pseudoscardovia suis</name>
    <dbReference type="NCBI Taxonomy" id="987063"/>
    <lineage>
        <taxon>Bacteria</taxon>
        <taxon>Bacillati</taxon>
        <taxon>Actinomycetota</taxon>
        <taxon>Actinomycetes</taxon>
        <taxon>Bifidobacteriales</taxon>
        <taxon>Bifidobacteriaceae</taxon>
        <taxon>Pseudoscardovia</taxon>
    </lineage>
</organism>
<keyword evidence="4" id="KW-1185">Reference proteome</keyword>